<dbReference type="AlphaFoldDB" id="A0A225VCN6"/>
<comment type="caution">
    <text evidence="2">The sequence shown here is derived from an EMBL/GenBank/DDBJ whole genome shotgun (WGS) entry which is preliminary data.</text>
</comment>
<sequence>MFEAKATKLVTNESEAKNTNQSESNELTERFPQELPMENYYELSRYFVRSCYPEYYDLILKKLEEFQIVTVTGTTGIGMSVFYGYFFERCKSGKTIIAASFSTTHNLKKIVVFRDGIQISEAGPLFPNDNWMSSMDQEERECTLHMPLWRKDELLVTRVHDLADKPRVMFEMLKYLRLLCYSATWLSTRLLKKAESTNLDGFQAHGHSTGEGKV</sequence>
<gene>
    <name evidence="2" type="ORF">PHMEG_00025190</name>
</gene>
<feature type="region of interest" description="Disordered" evidence="1">
    <location>
        <begin position="1"/>
        <end position="28"/>
    </location>
</feature>
<dbReference type="OrthoDB" id="129223at2759"/>
<feature type="compositionally biased region" description="Polar residues" evidence="1">
    <location>
        <begin position="9"/>
        <end position="25"/>
    </location>
</feature>
<proteinExistence type="predicted"/>
<organism evidence="2 3">
    <name type="scientific">Phytophthora megakarya</name>
    <dbReference type="NCBI Taxonomy" id="4795"/>
    <lineage>
        <taxon>Eukaryota</taxon>
        <taxon>Sar</taxon>
        <taxon>Stramenopiles</taxon>
        <taxon>Oomycota</taxon>
        <taxon>Peronosporomycetes</taxon>
        <taxon>Peronosporales</taxon>
        <taxon>Peronosporaceae</taxon>
        <taxon>Phytophthora</taxon>
    </lineage>
</organism>
<evidence type="ECO:0000313" key="3">
    <source>
        <dbReference type="Proteomes" id="UP000198211"/>
    </source>
</evidence>
<evidence type="ECO:0000313" key="2">
    <source>
        <dbReference type="EMBL" id="OWZ03135.1"/>
    </source>
</evidence>
<dbReference type="EMBL" id="NBNE01005705">
    <property type="protein sequence ID" value="OWZ03135.1"/>
    <property type="molecule type" value="Genomic_DNA"/>
</dbReference>
<evidence type="ECO:0000256" key="1">
    <source>
        <dbReference type="SAM" id="MobiDB-lite"/>
    </source>
</evidence>
<name>A0A225VCN6_9STRA</name>
<protein>
    <submittedName>
        <fullName evidence="2">Uncharacterized protein</fullName>
    </submittedName>
</protein>
<dbReference type="Proteomes" id="UP000198211">
    <property type="component" value="Unassembled WGS sequence"/>
</dbReference>
<accession>A0A225VCN6</accession>
<keyword evidence="3" id="KW-1185">Reference proteome</keyword>
<reference evidence="3" key="1">
    <citation type="submission" date="2017-03" db="EMBL/GenBank/DDBJ databases">
        <title>Phytopthora megakarya and P. palmivora, two closely related causual agents of cacao black pod achieved similar genome size and gene model numbers by different mechanisms.</title>
        <authorList>
            <person name="Ali S."/>
            <person name="Shao J."/>
            <person name="Larry D.J."/>
            <person name="Kronmiller B."/>
            <person name="Shen D."/>
            <person name="Strem M.D."/>
            <person name="Melnick R.L."/>
            <person name="Guiltinan M.J."/>
            <person name="Tyler B.M."/>
            <person name="Meinhardt L.W."/>
            <person name="Bailey B.A."/>
        </authorList>
    </citation>
    <scope>NUCLEOTIDE SEQUENCE [LARGE SCALE GENOMIC DNA]</scope>
    <source>
        <strain evidence="3">zdho120</strain>
    </source>
</reference>